<feature type="chain" id="PRO_5045858567" evidence="1">
    <location>
        <begin position="20"/>
        <end position="162"/>
    </location>
</feature>
<keyword evidence="3" id="KW-1185">Reference proteome</keyword>
<reference evidence="2" key="1">
    <citation type="submission" date="2022-11" db="EMBL/GenBank/DDBJ databases">
        <title>Centuries of genome instability and evolution in soft-shell clam transmissible cancer (bioRxiv).</title>
        <authorList>
            <person name="Hart S.F.M."/>
            <person name="Yonemitsu M.A."/>
            <person name="Giersch R.M."/>
            <person name="Beal B.F."/>
            <person name="Arriagada G."/>
            <person name="Davis B.W."/>
            <person name="Ostrander E.A."/>
            <person name="Goff S.P."/>
            <person name="Metzger M.J."/>
        </authorList>
    </citation>
    <scope>NUCLEOTIDE SEQUENCE</scope>
    <source>
        <strain evidence="2">MELC-2E11</strain>
        <tissue evidence="2">Siphon/mantle</tissue>
    </source>
</reference>
<gene>
    <name evidence="2" type="ORF">MAR_013369</name>
</gene>
<keyword evidence="1" id="KW-0732">Signal</keyword>
<evidence type="ECO:0000313" key="2">
    <source>
        <dbReference type="EMBL" id="WAR27665.1"/>
    </source>
</evidence>
<dbReference type="Proteomes" id="UP001164746">
    <property type="component" value="Chromosome 15"/>
</dbReference>
<dbReference type="EMBL" id="CP111026">
    <property type="protein sequence ID" value="WAR27665.1"/>
    <property type="molecule type" value="Genomic_DNA"/>
</dbReference>
<proteinExistence type="predicted"/>
<protein>
    <submittedName>
        <fullName evidence="2">Uncharacterized protein</fullName>
    </submittedName>
</protein>
<organism evidence="2 3">
    <name type="scientific">Mya arenaria</name>
    <name type="common">Soft-shell clam</name>
    <dbReference type="NCBI Taxonomy" id="6604"/>
    <lineage>
        <taxon>Eukaryota</taxon>
        <taxon>Metazoa</taxon>
        <taxon>Spiralia</taxon>
        <taxon>Lophotrochozoa</taxon>
        <taxon>Mollusca</taxon>
        <taxon>Bivalvia</taxon>
        <taxon>Autobranchia</taxon>
        <taxon>Heteroconchia</taxon>
        <taxon>Euheterodonta</taxon>
        <taxon>Imparidentia</taxon>
        <taxon>Neoheterodontei</taxon>
        <taxon>Myida</taxon>
        <taxon>Myoidea</taxon>
        <taxon>Myidae</taxon>
        <taxon>Mya</taxon>
    </lineage>
</organism>
<evidence type="ECO:0000313" key="3">
    <source>
        <dbReference type="Proteomes" id="UP001164746"/>
    </source>
</evidence>
<feature type="signal peptide" evidence="1">
    <location>
        <begin position="1"/>
        <end position="19"/>
    </location>
</feature>
<sequence length="162" mass="18295">MDLLRRCFIVVLCVTAVNAHVQCPKGNNEMPGGEIGLPFPPDKCAVPTEDFLKYATEPENRDFRVLSCSPAEYLITYHCRDVTEIVCGKCPRIAVLIYVRDRREDKDGDGIPDGDPDFTDVPWGEIEKFSKHCLGEDFENDDLLGWKWKGRSQPENCTLLSA</sequence>
<accession>A0ABY7FZS2</accession>
<name>A0ABY7FZS2_MYAAR</name>
<evidence type="ECO:0000256" key="1">
    <source>
        <dbReference type="SAM" id="SignalP"/>
    </source>
</evidence>